<accession>A0A8J4DX49</accession>
<feature type="compositionally biased region" description="Basic residues" evidence="2">
    <location>
        <begin position="273"/>
        <end position="286"/>
    </location>
</feature>
<evidence type="ECO:0000259" key="3">
    <source>
        <dbReference type="Pfam" id="PF07282"/>
    </source>
</evidence>
<protein>
    <recommendedName>
        <fullName evidence="3">Cas12f1-like TNB domain-containing protein</fullName>
    </recommendedName>
</protein>
<feature type="compositionally biased region" description="Basic residues" evidence="2">
    <location>
        <begin position="297"/>
        <end position="306"/>
    </location>
</feature>
<organism evidence="4 5">
    <name type="scientific">Virgisporangium aurantiacum</name>
    <dbReference type="NCBI Taxonomy" id="175570"/>
    <lineage>
        <taxon>Bacteria</taxon>
        <taxon>Bacillati</taxon>
        <taxon>Actinomycetota</taxon>
        <taxon>Actinomycetes</taxon>
        <taxon>Micromonosporales</taxon>
        <taxon>Micromonosporaceae</taxon>
        <taxon>Virgisporangium</taxon>
    </lineage>
</organism>
<feature type="domain" description="Cas12f1-like TNB" evidence="3">
    <location>
        <begin position="186"/>
        <end position="221"/>
    </location>
</feature>
<reference evidence="4" key="1">
    <citation type="submission" date="2021-01" db="EMBL/GenBank/DDBJ databases">
        <title>Whole genome shotgun sequence of Virgisporangium aurantiacum NBRC 16421.</title>
        <authorList>
            <person name="Komaki H."/>
            <person name="Tamura T."/>
        </authorList>
    </citation>
    <scope>NUCLEOTIDE SEQUENCE</scope>
    <source>
        <strain evidence="4">NBRC 16421</strain>
    </source>
</reference>
<feature type="region of interest" description="Disordered" evidence="2">
    <location>
        <begin position="61"/>
        <end position="80"/>
    </location>
</feature>
<dbReference type="GO" id="GO:0003677">
    <property type="term" value="F:DNA binding"/>
    <property type="evidence" value="ECO:0007669"/>
    <property type="project" value="UniProtKB-KW"/>
</dbReference>
<feature type="compositionally biased region" description="Basic residues" evidence="2">
    <location>
        <begin position="17"/>
        <end position="30"/>
    </location>
</feature>
<keyword evidence="1" id="KW-0238">DNA-binding</keyword>
<evidence type="ECO:0000256" key="2">
    <source>
        <dbReference type="SAM" id="MobiDB-lite"/>
    </source>
</evidence>
<name>A0A8J4DX49_9ACTN</name>
<feature type="region of interest" description="Disordered" evidence="2">
    <location>
        <begin position="1"/>
        <end position="51"/>
    </location>
</feature>
<keyword evidence="5" id="KW-1185">Reference proteome</keyword>
<dbReference type="InterPro" id="IPR010095">
    <property type="entry name" value="Cas12f1-like_TNB"/>
</dbReference>
<sequence>MARTGQHDAVLASERLRQRRRNRALQRSRRAANPTQYLLSPRQQRRADRRAAAGLAPVQVTVPGGSRQANTAGVPTGAYRRDDLSNTYRRLRGQAAVDGAAHTAAGRTRARTFAAAVVAVHGPDLTVEDSDIRAWARHWGRGIHAFTPGMLLQALRHETTAVTLHRHNRHPGTGLVRAGTRHTAWTQHCLCGRREPKSLGQRRHECPACGLTGDRDLVAALIGAHTVFTDTAQPSSARIDWAAAHQTLDRYGVQAIRQGLQGALTESTGTHRPDRHHTGARPRRPQRSLLPTSPTGRTRRCQRARRTTGMSHDPTPPGTGSWPVPSTTPDETRTAPAAGTTPERRDAHPGLLTKPDTKPDLFNRP</sequence>
<dbReference type="Proteomes" id="UP000612585">
    <property type="component" value="Unassembled WGS sequence"/>
</dbReference>
<evidence type="ECO:0000313" key="4">
    <source>
        <dbReference type="EMBL" id="GIJ53171.1"/>
    </source>
</evidence>
<gene>
    <name evidence="4" type="ORF">Vau01_006870</name>
</gene>
<feature type="region of interest" description="Disordered" evidence="2">
    <location>
        <begin position="263"/>
        <end position="365"/>
    </location>
</feature>
<proteinExistence type="predicted"/>
<dbReference type="EMBL" id="BOPG01000005">
    <property type="protein sequence ID" value="GIJ53171.1"/>
    <property type="molecule type" value="Genomic_DNA"/>
</dbReference>
<evidence type="ECO:0000313" key="5">
    <source>
        <dbReference type="Proteomes" id="UP000612585"/>
    </source>
</evidence>
<feature type="compositionally biased region" description="Basic and acidic residues" evidence="2">
    <location>
        <begin position="355"/>
        <end position="365"/>
    </location>
</feature>
<dbReference type="Pfam" id="PF07282">
    <property type="entry name" value="Cas12f1-like_TNB"/>
    <property type="match status" value="1"/>
</dbReference>
<dbReference type="AlphaFoldDB" id="A0A8J4DX49"/>
<comment type="caution">
    <text evidence="4">The sequence shown here is derived from an EMBL/GenBank/DDBJ whole genome shotgun (WGS) entry which is preliminary data.</text>
</comment>
<evidence type="ECO:0000256" key="1">
    <source>
        <dbReference type="ARBA" id="ARBA00023125"/>
    </source>
</evidence>